<dbReference type="Gene3D" id="3.30.1870.10">
    <property type="entry name" value="EreA-like, domain 2"/>
    <property type="match status" value="1"/>
</dbReference>
<proteinExistence type="predicted"/>
<dbReference type="RefSeq" id="WP_084742460.1">
    <property type="nucleotide sequence ID" value="NZ_FRCS01000029.1"/>
</dbReference>
<dbReference type="PANTHER" id="PTHR31299">
    <property type="entry name" value="ESTERASE, PUTATIVE (AFU_ORTHOLOGUE AFUA_1G05850)-RELATED"/>
    <property type="match status" value="1"/>
</dbReference>
<organism evidence="1 2">
    <name type="scientific">Cryptosporangium aurantiacum</name>
    <dbReference type="NCBI Taxonomy" id="134849"/>
    <lineage>
        <taxon>Bacteria</taxon>
        <taxon>Bacillati</taxon>
        <taxon>Actinomycetota</taxon>
        <taxon>Actinomycetes</taxon>
        <taxon>Cryptosporangiales</taxon>
        <taxon>Cryptosporangiaceae</taxon>
        <taxon>Cryptosporangium</taxon>
    </lineage>
</organism>
<dbReference type="AlphaFoldDB" id="A0A1M7RNT4"/>
<accession>A0A1M7RNT4</accession>
<dbReference type="Gene3D" id="1.20.1440.30">
    <property type="entry name" value="Biosynthetic Protein domain"/>
    <property type="match status" value="1"/>
</dbReference>
<reference evidence="1 2" key="1">
    <citation type="submission" date="2016-11" db="EMBL/GenBank/DDBJ databases">
        <authorList>
            <person name="Jaros S."/>
            <person name="Januszkiewicz K."/>
            <person name="Wedrychowicz H."/>
        </authorList>
    </citation>
    <scope>NUCLEOTIDE SEQUENCE [LARGE SCALE GENOMIC DNA]</scope>
    <source>
        <strain evidence="1 2">DSM 46144</strain>
    </source>
</reference>
<dbReference type="OrthoDB" id="9810066at2"/>
<dbReference type="EMBL" id="FRCS01000029">
    <property type="protein sequence ID" value="SHN47879.1"/>
    <property type="molecule type" value="Genomic_DNA"/>
</dbReference>
<dbReference type="PANTHER" id="PTHR31299:SF0">
    <property type="entry name" value="ESTERASE, PUTATIVE (AFU_ORTHOLOGUE AFUA_1G05850)-RELATED"/>
    <property type="match status" value="1"/>
</dbReference>
<evidence type="ECO:0000313" key="1">
    <source>
        <dbReference type="EMBL" id="SHN47879.1"/>
    </source>
</evidence>
<sequence length="403" mass="42903">MSLPVTSHVTDHFTPFTTVDPHEPLDDLEPLAALFAQARVVAIGESAHYVREYTLLRHRITRFLVERCGFTVFALESGFSEGVAVDAWIRSGRGDLRTLADQNLTYRMGQSAEMRGHLAWMREAGVRYAGLDLPGSAATPLPLLERLRVALDGTSGRALVEDLITATGAFADEHALHTYAAYTALPRADRDALTAHWAELAAWCDTQVPGPPAATRHEVRLGVLFDQMLRGHAARSALMASARDRAMAETVFWLLQHHSDAKIVIGAANGHIQRTPVSLPGMRVSPAGHHLAQRLGEAYLSIAMTALGGHTPSRRADSSAPGGVAVSSVDLGAPRAGSIEAVLPGRLGVLDARGLRGLWGAPGAAEAPSAIRVQDGYLDGAVAEAHDFVVGVPLTSVSEQVGD</sequence>
<evidence type="ECO:0000313" key="2">
    <source>
        <dbReference type="Proteomes" id="UP000184440"/>
    </source>
</evidence>
<protein>
    <submittedName>
        <fullName evidence="1">Erythromycin esterase</fullName>
    </submittedName>
</protein>
<dbReference type="SUPFAM" id="SSF159501">
    <property type="entry name" value="EreA/ChaN-like"/>
    <property type="match status" value="1"/>
</dbReference>
<dbReference type="CDD" id="cd14728">
    <property type="entry name" value="Ere-like"/>
    <property type="match status" value="1"/>
</dbReference>
<dbReference type="InterPro" id="IPR052036">
    <property type="entry name" value="Hydrolase/PRTase-associated"/>
</dbReference>
<dbReference type="GO" id="GO:0046677">
    <property type="term" value="P:response to antibiotic"/>
    <property type="evidence" value="ECO:0007669"/>
    <property type="project" value="InterPro"/>
</dbReference>
<dbReference type="Proteomes" id="UP000184440">
    <property type="component" value="Unassembled WGS sequence"/>
</dbReference>
<keyword evidence="2" id="KW-1185">Reference proteome</keyword>
<dbReference type="InterPro" id="IPR007815">
    <property type="entry name" value="Emycin_Estase"/>
</dbReference>
<dbReference type="Gene3D" id="3.40.1660.10">
    <property type="entry name" value="EreA-like (biosynthetic domain)"/>
    <property type="match status" value="1"/>
</dbReference>
<dbReference type="Pfam" id="PF05139">
    <property type="entry name" value="Erythro_esteras"/>
    <property type="match status" value="1"/>
</dbReference>
<gene>
    <name evidence="1" type="ORF">SAMN05443668_12939</name>
</gene>
<name>A0A1M7RNT4_9ACTN</name>
<dbReference type="STRING" id="134849.SAMN05443668_12939"/>